<protein>
    <submittedName>
        <fullName evidence="3">Biphenyl 2,3-dioxygenase beta subunit</fullName>
    </submittedName>
</protein>
<sequence>MTVDTSTRAEAALLADALRQFEVERFYTKEAALLDAHDYEQWVQLFSDDTHYFMPIRRTRLRRELDKEFTQPGEMAYFDESKEFLLTRVAKITSGLAWAEDPPSRTRHIITNVRVVEDRGDELEVHSNFLLYRTRLKSEETTWIGSRRDLLRRTEGSFLIARRHILLEQTLLLSQNLSNFF</sequence>
<keyword evidence="4" id="KW-1185">Reference proteome</keyword>
<dbReference type="CDD" id="cd00667">
    <property type="entry name" value="ring_hydroxylating_dioxygenases_beta"/>
    <property type="match status" value="1"/>
</dbReference>
<dbReference type="InterPro" id="IPR000391">
    <property type="entry name" value="Rng_hydr_dOase-bsu"/>
</dbReference>
<dbReference type="InParanoid" id="A0A1I4GKE8"/>
<dbReference type="InterPro" id="IPR032710">
    <property type="entry name" value="NTF2-like_dom_sf"/>
</dbReference>
<accession>A0A1I4GKE8</accession>
<dbReference type="PANTHER" id="PTHR41534">
    <property type="entry name" value="BLR3401 PROTEIN"/>
    <property type="match status" value="1"/>
</dbReference>
<evidence type="ECO:0000313" key="4">
    <source>
        <dbReference type="Proteomes" id="UP000199152"/>
    </source>
</evidence>
<proteinExistence type="inferred from homology"/>
<keyword evidence="3" id="KW-0223">Dioxygenase</keyword>
<dbReference type="GO" id="GO:0019380">
    <property type="term" value="P:3-phenylpropionate catabolic process"/>
    <property type="evidence" value="ECO:0007669"/>
    <property type="project" value="TreeGrafter"/>
</dbReference>
<dbReference type="NCBIfam" id="NF007479">
    <property type="entry name" value="PRK10069.1"/>
    <property type="match status" value="1"/>
</dbReference>
<dbReference type="Proteomes" id="UP000199152">
    <property type="component" value="Unassembled WGS sequence"/>
</dbReference>
<name>A0A1I4GKE8_9ACTN</name>
<comment type="similarity">
    <text evidence="1">Belongs to the bacterial ring-hydroxylating dioxygenase beta subunit family.</text>
</comment>
<dbReference type="PANTHER" id="PTHR41534:SF2">
    <property type="entry name" value="3-PHENYLPROPIONATE_CINNAMIC ACID DIOXYGENASE SUBUNIT BETA"/>
    <property type="match status" value="1"/>
</dbReference>
<dbReference type="Gene3D" id="3.10.450.50">
    <property type="match status" value="1"/>
</dbReference>
<dbReference type="GO" id="GO:0051213">
    <property type="term" value="F:dioxygenase activity"/>
    <property type="evidence" value="ECO:0007669"/>
    <property type="project" value="UniProtKB-KW"/>
</dbReference>
<dbReference type="Pfam" id="PF00866">
    <property type="entry name" value="Ring_hydroxyl_B"/>
    <property type="match status" value="1"/>
</dbReference>
<dbReference type="SUPFAM" id="SSF54427">
    <property type="entry name" value="NTF2-like"/>
    <property type="match status" value="1"/>
</dbReference>
<evidence type="ECO:0000313" key="3">
    <source>
        <dbReference type="EMBL" id="SFL29661.1"/>
    </source>
</evidence>
<gene>
    <name evidence="3" type="ORF">SAMN04488085_10921</name>
</gene>
<reference evidence="4" key="1">
    <citation type="submission" date="2016-10" db="EMBL/GenBank/DDBJ databases">
        <authorList>
            <person name="Varghese N."/>
            <person name="Submissions S."/>
        </authorList>
    </citation>
    <scope>NUCLEOTIDE SEQUENCE [LARGE SCALE GENOMIC DNA]</scope>
    <source>
        <strain evidence="4">DSM 45317</strain>
    </source>
</reference>
<evidence type="ECO:0000256" key="2">
    <source>
        <dbReference type="ARBA" id="ARBA00023002"/>
    </source>
</evidence>
<dbReference type="STRING" id="504800.SAMN04488085_10921"/>
<dbReference type="RefSeq" id="WP_091325997.1">
    <property type="nucleotide sequence ID" value="NZ_FOSW01000009.1"/>
</dbReference>
<organism evidence="3 4">
    <name type="scientific">Geodermatophilus ruber</name>
    <dbReference type="NCBI Taxonomy" id="504800"/>
    <lineage>
        <taxon>Bacteria</taxon>
        <taxon>Bacillati</taxon>
        <taxon>Actinomycetota</taxon>
        <taxon>Actinomycetes</taxon>
        <taxon>Geodermatophilales</taxon>
        <taxon>Geodermatophilaceae</taxon>
        <taxon>Geodermatophilus</taxon>
    </lineage>
</organism>
<dbReference type="OrthoDB" id="3212009at2"/>
<dbReference type="EMBL" id="FOSW01000009">
    <property type="protein sequence ID" value="SFL29661.1"/>
    <property type="molecule type" value="Genomic_DNA"/>
</dbReference>
<dbReference type="AlphaFoldDB" id="A0A1I4GKE8"/>
<evidence type="ECO:0000256" key="1">
    <source>
        <dbReference type="ARBA" id="ARBA00009570"/>
    </source>
</evidence>
<keyword evidence="2" id="KW-0560">Oxidoreductase</keyword>